<comment type="caution">
    <text evidence="1">The sequence shown here is derived from an EMBL/GenBank/DDBJ whole genome shotgun (WGS) entry which is preliminary data.</text>
</comment>
<gene>
    <name evidence="1" type="ORF">CA260_11785</name>
</gene>
<sequence length="497" mass="53698">MDTQQLKVFAERLRAYLERHKLTLKHGQALDLIAAIPGLRNWPEVGAFPARVSAAQWDSISADRLAKRIAKQHGLILPVDEMLQTLEPSAISVLKVWPDGPVPGVYVTTSQKAIDAAIARYEAATDGALLYAEDAGRSSDAAIDLGEHGLFSRGMDRLPSGTLVVVGPVPLTQESWSDNKDRLNTAANLAYSSSLRVVVLAETPLPENLHSDIDLLLRPDDEGLDSDPVDVLGIVTESGDLQVVQPFVQRRAAPSAAQHFTTNQRLPQALEDALRLAVAKRPYGIIVLGITPGDTQRKALLEAVLPLTEHAGPAVRIQPTFRPGYGKDDPPLSPHFEGLPVFPSIESAYAHGYRRMVIESSHHGAGDAIARHAHEVCFLIRSFSTEVAGAWMSSLPSQIDKPNALDVVTAVLCAADVPAKSGTVTICDAFVGGASPAPTGDDTDRLAEHMEAHRTVRWQEQLDALLATRTVTPAQAKKALRRHNVDDYLASRKAVQV</sequence>
<dbReference type="OrthoDB" id="7060901at2"/>
<organism evidence="1 2">
    <name type="scientific">Dyella jiangningensis</name>
    <dbReference type="NCBI Taxonomy" id="1379159"/>
    <lineage>
        <taxon>Bacteria</taxon>
        <taxon>Pseudomonadati</taxon>
        <taxon>Pseudomonadota</taxon>
        <taxon>Gammaproteobacteria</taxon>
        <taxon>Lysobacterales</taxon>
        <taxon>Rhodanobacteraceae</taxon>
        <taxon>Dyella</taxon>
    </lineage>
</organism>
<dbReference type="RefSeq" id="WP_054470493.1">
    <property type="nucleotide sequence ID" value="NZ_NFZS01000003.1"/>
</dbReference>
<evidence type="ECO:0000313" key="2">
    <source>
        <dbReference type="Proteomes" id="UP000248926"/>
    </source>
</evidence>
<accession>A0A328P1E8</accession>
<proteinExistence type="predicted"/>
<dbReference type="Proteomes" id="UP000248926">
    <property type="component" value="Unassembled WGS sequence"/>
</dbReference>
<keyword evidence="2" id="KW-1185">Reference proteome</keyword>
<dbReference type="EMBL" id="NFZS01000003">
    <property type="protein sequence ID" value="RAO76010.1"/>
    <property type="molecule type" value="Genomic_DNA"/>
</dbReference>
<dbReference type="AlphaFoldDB" id="A0A328P1E8"/>
<name>A0A328P1E8_9GAMM</name>
<evidence type="ECO:0000313" key="1">
    <source>
        <dbReference type="EMBL" id="RAO76010.1"/>
    </source>
</evidence>
<reference evidence="1 2" key="1">
    <citation type="journal article" date="2018" name="Genet. Mol. Biol.">
        <title>The genome sequence of Dyella jiangningensis FCAV SCS01 from a lignocellulose-decomposing microbial consortium metagenome reveals potential for biotechnological applications.</title>
        <authorList>
            <person name="Desiderato J.G."/>
            <person name="Alvarenga D.O."/>
            <person name="Constancio M.T.L."/>
            <person name="Alves L.M.C."/>
            <person name="Varani A.M."/>
        </authorList>
    </citation>
    <scope>NUCLEOTIDE SEQUENCE [LARGE SCALE GENOMIC DNA]</scope>
    <source>
        <strain evidence="1 2">FCAV SCS01</strain>
    </source>
</reference>
<protein>
    <submittedName>
        <fullName evidence="1">Uncharacterized protein</fullName>
    </submittedName>
</protein>